<dbReference type="RefSeq" id="WP_338447885.1">
    <property type="nucleotide sequence ID" value="NZ_CP137640.1"/>
</dbReference>
<evidence type="ECO:0000256" key="1">
    <source>
        <dbReference type="PROSITE-ProRule" id="PRU00285"/>
    </source>
</evidence>
<comment type="similarity">
    <text evidence="1 2">Belongs to the small heat shock protein (HSP20) family.</text>
</comment>
<keyword evidence="5" id="KW-1185">Reference proteome</keyword>
<dbReference type="SUPFAM" id="SSF49764">
    <property type="entry name" value="HSP20-like chaperones"/>
    <property type="match status" value="1"/>
</dbReference>
<evidence type="ECO:0000259" key="3">
    <source>
        <dbReference type="PROSITE" id="PS01031"/>
    </source>
</evidence>
<gene>
    <name evidence="4" type="ORF">R4Z09_16725</name>
</gene>
<sequence>MNSDKLKQWFGLTQKLQQEDFWKQIIDPDTLAKEEKINFENNFLKLRDTFPHCDLYQIDHNLFLEVELPGFTIDEIHVTIEHGIVVIQGNYHTLKPGSKYFLKERVSKRFKKEIPLPVPVIESSIRYTLQNGLFTLILPIQTDFAEEIPIEIKPEY</sequence>
<dbReference type="Gene3D" id="2.60.40.790">
    <property type="match status" value="1"/>
</dbReference>
<proteinExistence type="inferred from homology"/>
<dbReference type="EMBL" id="CP137640">
    <property type="protein sequence ID" value="WVX78951.1"/>
    <property type="molecule type" value="Genomic_DNA"/>
</dbReference>
<dbReference type="InterPro" id="IPR008978">
    <property type="entry name" value="HSP20-like_chaperone"/>
</dbReference>
<accession>A0ABZ2C9M8</accession>
<dbReference type="CDD" id="cd06464">
    <property type="entry name" value="ACD_sHsps-like"/>
    <property type="match status" value="1"/>
</dbReference>
<reference evidence="4 5" key="1">
    <citation type="submission" date="2023-10" db="EMBL/GenBank/DDBJ databases">
        <title>Niallia locisalis sp.nov. isolated from a salt pond sample.</title>
        <authorList>
            <person name="Li X.-J."/>
            <person name="Dong L."/>
        </authorList>
    </citation>
    <scope>NUCLEOTIDE SEQUENCE [LARGE SCALE GENOMIC DNA]</scope>
    <source>
        <strain evidence="4 5">DSM 29761</strain>
    </source>
</reference>
<evidence type="ECO:0000313" key="4">
    <source>
        <dbReference type="EMBL" id="WVX78951.1"/>
    </source>
</evidence>
<name>A0ABZ2C9M8_9BACI</name>
<protein>
    <submittedName>
        <fullName evidence="4">Hsp20/alpha crystallin family protein</fullName>
    </submittedName>
</protein>
<dbReference type="Pfam" id="PF00011">
    <property type="entry name" value="HSP20"/>
    <property type="match status" value="1"/>
</dbReference>
<evidence type="ECO:0000256" key="2">
    <source>
        <dbReference type="RuleBase" id="RU003616"/>
    </source>
</evidence>
<dbReference type="Proteomes" id="UP001357223">
    <property type="component" value="Chromosome"/>
</dbReference>
<organism evidence="4 5">
    <name type="scientific">Niallia oryzisoli</name>
    <dbReference type="NCBI Taxonomy" id="1737571"/>
    <lineage>
        <taxon>Bacteria</taxon>
        <taxon>Bacillati</taxon>
        <taxon>Bacillota</taxon>
        <taxon>Bacilli</taxon>
        <taxon>Bacillales</taxon>
        <taxon>Bacillaceae</taxon>
        <taxon>Niallia</taxon>
    </lineage>
</organism>
<evidence type="ECO:0000313" key="5">
    <source>
        <dbReference type="Proteomes" id="UP001357223"/>
    </source>
</evidence>
<feature type="domain" description="SHSP" evidence="3">
    <location>
        <begin position="44"/>
        <end position="155"/>
    </location>
</feature>
<dbReference type="InterPro" id="IPR002068">
    <property type="entry name" value="A-crystallin/Hsp20_dom"/>
</dbReference>
<dbReference type="PROSITE" id="PS01031">
    <property type="entry name" value="SHSP"/>
    <property type="match status" value="1"/>
</dbReference>